<accession>A0A834GSF4</accession>
<dbReference type="PANTHER" id="PTHR30096:SF0">
    <property type="entry name" value="4,5-DOPA DIOXYGENASE EXTRADIOL-LIKE PROTEIN"/>
    <property type="match status" value="1"/>
</dbReference>
<keyword evidence="4" id="KW-1185">Reference proteome</keyword>
<dbReference type="Gene3D" id="3.40.830.10">
    <property type="entry name" value="LigB-like"/>
    <property type="match status" value="1"/>
</dbReference>
<dbReference type="EMBL" id="WJXA01000006">
    <property type="protein sequence ID" value="KAF7140995.1"/>
    <property type="molecule type" value="Genomic_DNA"/>
</dbReference>
<dbReference type="GO" id="GO:0016491">
    <property type="term" value="F:oxidoreductase activity"/>
    <property type="evidence" value="ECO:0007669"/>
    <property type="project" value="UniProtKB-KW"/>
</dbReference>
<keyword evidence="2" id="KW-1133">Transmembrane helix</keyword>
<gene>
    <name evidence="3" type="ORF">RHSIM_Rhsim06G0044200</name>
</gene>
<proteinExistence type="predicted"/>
<comment type="caution">
    <text evidence="3">The sequence shown here is derived from an EMBL/GenBank/DDBJ whole genome shotgun (WGS) entry which is preliminary data.</text>
</comment>
<dbReference type="Proteomes" id="UP000626092">
    <property type="component" value="Unassembled WGS sequence"/>
</dbReference>
<evidence type="ECO:0000313" key="4">
    <source>
        <dbReference type="Proteomes" id="UP000626092"/>
    </source>
</evidence>
<keyword evidence="2" id="KW-0472">Membrane</keyword>
<feature type="transmembrane region" description="Helical" evidence="2">
    <location>
        <begin position="43"/>
        <end position="67"/>
    </location>
</feature>
<dbReference type="OrthoDB" id="7396853at2759"/>
<evidence type="ECO:0000256" key="2">
    <source>
        <dbReference type="SAM" id="Phobius"/>
    </source>
</evidence>
<organism evidence="3 4">
    <name type="scientific">Rhododendron simsii</name>
    <name type="common">Sims's rhododendron</name>
    <dbReference type="NCBI Taxonomy" id="118357"/>
    <lineage>
        <taxon>Eukaryota</taxon>
        <taxon>Viridiplantae</taxon>
        <taxon>Streptophyta</taxon>
        <taxon>Embryophyta</taxon>
        <taxon>Tracheophyta</taxon>
        <taxon>Spermatophyta</taxon>
        <taxon>Magnoliopsida</taxon>
        <taxon>eudicotyledons</taxon>
        <taxon>Gunneridae</taxon>
        <taxon>Pentapetalae</taxon>
        <taxon>asterids</taxon>
        <taxon>Ericales</taxon>
        <taxon>Ericaceae</taxon>
        <taxon>Ericoideae</taxon>
        <taxon>Rhodoreae</taxon>
        <taxon>Rhododendron</taxon>
    </lineage>
</organism>
<sequence>MLSSSFYYLSIRFSPSAPTPFLGFPSAISFVGIRSRVLTSEKWLAIAIDWMPFVLALAFSAIFLLLYLTKPKFLPIALLLFVGMNSSFTDQNLMKRHEDVIEFEKLAPHAKMAHPRPDHIYPLIVAFASAGNGAKAQLIHHSWQRGFLCFDSYRFSENVEMSF</sequence>
<dbReference type="AlphaFoldDB" id="A0A834GSF4"/>
<evidence type="ECO:0000313" key="3">
    <source>
        <dbReference type="EMBL" id="KAF7140995.1"/>
    </source>
</evidence>
<name>A0A834GSF4_RHOSS</name>
<protein>
    <submittedName>
        <fullName evidence="3">Uncharacterized protein</fullName>
    </submittedName>
</protein>
<keyword evidence="2" id="KW-0812">Transmembrane</keyword>
<dbReference type="PANTHER" id="PTHR30096">
    <property type="entry name" value="4,5-DOPA DIOXYGENASE EXTRADIOL-LIKE PROTEIN"/>
    <property type="match status" value="1"/>
</dbReference>
<evidence type="ECO:0000256" key="1">
    <source>
        <dbReference type="ARBA" id="ARBA00023002"/>
    </source>
</evidence>
<dbReference type="SUPFAM" id="SSF53213">
    <property type="entry name" value="LigB-like"/>
    <property type="match status" value="1"/>
</dbReference>
<keyword evidence="1" id="KW-0560">Oxidoreductase</keyword>
<reference evidence="3" key="1">
    <citation type="submission" date="2019-11" db="EMBL/GenBank/DDBJ databases">
        <authorList>
            <person name="Liu Y."/>
            <person name="Hou J."/>
            <person name="Li T.-Q."/>
            <person name="Guan C.-H."/>
            <person name="Wu X."/>
            <person name="Wu H.-Z."/>
            <person name="Ling F."/>
            <person name="Zhang R."/>
            <person name="Shi X.-G."/>
            <person name="Ren J.-P."/>
            <person name="Chen E.-F."/>
            <person name="Sun J.-M."/>
        </authorList>
    </citation>
    <scope>NUCLEOTIDE SEQUENCE</scope>
    <source>
        <strain evidence="3">Adult_tree_wgs_1</strain>
        <tissue evidence="3">Leaves</tissue>
    </source>
</reference>